<evidence type="ECO:0000313" key="2">
    <source>
        <dbReference type="EMBL" id="GAA4697787.1"/>
    </source>
</evidence>
<gene>
    <name evidence="2" type="ORF">GCM10023349_12040</name>
</gene>
<dbReference type="Proteomes" id="UP001499974">
    <property type="component" value="Unassembled WGS sequence"/>
</dbReference>
<protein>
    <recommendedName>
        <fullName evidence="4">Potassium-transporting ATPase subunit F</fullName>
    </recommendedName>
</protein>
<keyword evidence="1" id="KW-0812">Transmembrane</keyword>
<keyword evidence="3" id="KW-1185">Reference proteome</keyword>
<name>A0ABP8X0R9_9ACTN</name>
<sequence length="50" mass="5455">MAVYARGVNLNLSVFWTLVVVVIGAPLLAAALLWGTFFIALLLGYNPEEF</sequence>
<dbReference type="EMBL" id="BAABKM010000002">
    <property type="protein sequence ID" value="GAA4697787.1"/>
    <property type="molecule type" value="Genomic_DNA"/>
</dbReference>
<organism evidence="2 3">
    <name type="scientific">Nocardioides conyzicola</name>
    <dbReference type="NCBI Taxonomy" id="1651781"/>
    <lineage>
        <taxon>Bacteria</taxon>
        <taxon>Bacillati</taxon>
        <taxon>Actinomycetota</taxon>
        <taxon>Actinomycetes</taxon>
        <taxon>Propionibacteriales</taxon>
        <taxon>Nocardioidaceae</taxon>
        <taxon>Nocardioides</taxon>
    </lineage>
</organism>
<keyword evidence="1" id="KW-1133">Transmembrane helix</keyword>
<evidence type="ECO:0000313" key="3">
    <source>
        <dbReference type="Proteomes" id="UP001499974"/>
    </source>
</evidence>
<reference evidence="3" key="1">
    <citation type="journal article" date="2019" name="Int. J. Syst. Evol. Microbiol.">
        <title>The Global Catalogue of Microorganisms (GCM) 10K type strain sequencing project: providing services to taxonomists for standard genome sequencing and annotation.</title>
        <authorList>
            <consortium name="The Broad Institute Genomics Platform"/>
            <consortium name="The Broad Institute Genome Sequencing Center for Infectious Disease"/>
            <person name="Wu L."/>
            <person name="Ma J."/>
        </authorList>
    </citation>
    <scope>NUCLEOTIDE SEQUENCE [LARGE SCALE GENOMIC DNA]</scope>
    <source>
        <strain evidence="3">JCM 18531</strain>
    </source>
</reference>
<comment type="caution">
    <text evidence="2">The sequence shown here is derived from an EMBL/GenBank/DDBJ whole genome shotgun (WGS) entry which is preliminary data.</text>
</comment>
<evidence type="ECO:0008006" key="4">
    <source>
        <dbReference type="Google" id="ProtNLM"/>
    </source>
</evidence>
<evidence type="ECO:0000256" key="1">
    <source>
        <dbReference type="SAM" id="Phobius"/>
    </source>
</evidence>
<keyword evidence="1" id="KW-0472">Membrane</keyword>
<proteinExistence type="predicted"/>
<feature type="transmembrane region" description="Helical" evidence="1">
    <location>
        <begin position="12"/>
        <end position="45"/>
    </location>
</feature>
<accession>A0ABP8X0R9</accession>